<evidence type="ECO:0000313" key="1">
    <source>
        <dbReference type="EMBL" id="PRQ45760.1"/>
    </source>
</evidence>
<proteinExistence type="predicted"/>
<gene>
    <name evidence="1" type="ORF">RchiOBHm_Chr3g0495131</name>
</gene>
<dbReference type="GO" id="GO:0003935">
    <property type="term" value="F:GTP cyclohydrolase II activity"/>
    <property type="evidence" value="ECO:0007669"/>
    <property type="project" value="UniProtKB-EC"/>
</dbReference>
<protein>
    <submittedName>
        <fullName evidence="1">Putative GTP cyclohydrolase II</fullName>
        <ecNumber evidence="1">3.5.4.25</ecNumber>
    </submittedName>
</protein>
<evidence type="ECO:0000313" key="2">
    <source>
        <dbReference type="Proteomes" id="UP000238479"/>
    </source>
</evidence>
<dbReference type="Gramene" id="PRQ45760">
    <property type="protein sequence ID" value="PRQ45760"/>
    <property type="gene ID" value="RchiOBHm_Chr3g0495131"/>
</dbReference>
<dbReference type="EC" id="3.5.4.25" evidence="1"/>
<dbReference type="EMBL" id="PDCK01000041">
    <property type="protein sequence ID" value="PRQ45760.1"/>
    <property type="molecule type" value="Genomic_DNA"/>
</dbReference>
<dbReference type="Proteomes" id="UP000238479">
    <property type="component" value="Chromosome 3"/>
</dbReference>
<organism evidence="1 2">
    <name type="scientific">Rosa chinensis</name>
    <name type="common">China rose</name>
    <dbReference type="NCBI Taxonomy" id="74649"/>
    <lineage>
        <taxon>Eukaryota</taxon>
        <taxon>Viridiplantae</taxon>
        <taxon>Streptophyta</taxon>
        <taxon>Embryophyta</taxon>
        <taxon>Tracheophyta</taxon>
        <taxon>Spermatophyta</taxon>
        <taxon>Magnoliopsida</taxon>
        <taxon>eudicotyledons</taxon>
        <taxon>Gunneridae</taxon>
        <taxon>Pentapetalae</taxon>
        <taxon>rosids</taxon>
        <taxon>fabids</taxon>
        <taxon>Rosales</taxon>
        <taxon>Rosaceae</taxon>
        <taxon>Rosoideae</taxon>
        <taxon>Rosoideae incertae sedis</taxon>
        <taxon>Rosa</taxon>
    </lineage>
</organism>
<accession>A0A2P6RH52</accession>
<name>A0A2P6RH52_ROSCH</name>
<sequence length="167" mass="18975">MAPLSTGFSPDNDRYDLDYPIQGFSSIAEAIEDIHQGKVLFSLWCIVFTKFSAKTLSDCYPFSMPTMSFAYISLEISESLIRRKIGRSAHLGCDTWLIKVKSIINQVNCVASECDCVKHHYLYTVNLLIHSGFISRVGYVKSHKVRFPQWRGLQCVNKCCVIFVCDT</sequence>
<dbReference type="AlphaFoldDB" id="A0A2P6RH52"/>
<keyword evidence="2" id="KW-1185">Reference proteome</keyword>
<keyword evidence="1" id="KW-0378">Hydrolase</keyword>
<reference evidence="1 2" key="1">
    <citation type="journal article" date="2018" name="Nat. Genet.">
        <title>The Rosa genome provides new insights in the design of modern roses.</title>
        <authorList>
            <person name="Bendahmane M."/>
        </authorList>
    </citation>
    <scope>NUCLEOTIDE SEQUENCE [LARGE SCALE GENOMIC DNA]</scope>
    <source>
        <strain evidence="2">cv. Old Blush</strain>
    </source>
</reference>
<comment type="caution">
    <text evidence="1">The sequence shown here is derived from an EMBL/GenBank/DDBJ whole genome shotgun (WGS) entry which is preliminary data.</text>
</comment>